<dbReference type="InterPro" id="IPR046837">
    <property type="entry name" value="Laa1/Sip1/HEATR5-like_HEAT"/>
</dbReference>
<gene>
    <name evidence="2" type="ORF">FRX31_026001</name>
</gene>
<proteinExistence type="predicted"/>
<evidence type="ECO:0000256" key="1">
    <source>
        <dbReference type="SAM" id="MobiDB-lite"/>
    </source>
</evidence>
<evidence type="ECO:0000313" key="2">
    <source>
        <dbReference type="EMBL" id="KAF5184416.1"/>
    </source>
</evidence>
<dbReference type="InterPro" id="IPR016024">
    <property type="entry name" value="ARM-type_fold"/>
</dbReference>
<evidence type="ECO:0000313" key="3">
    <source>
        <dbReference type="Proteomes" id="UP000554482"/>
    </source>
</evidence>
<dbReference type="Pfam" id="PF20210">
    <property type="entry name" value="Laa1_Sip1_HTR5"/>
    <property type="match status" value="1"/>
</dbReference>
<dbReference type="Proteomes" id="UP000554482">
    <property type="component" value="Unassembled WGS sequence"/>
</dbReference>
<dbReference type="GO" id="GO:0005975">
    <property type="term" value="P:carbohydrate metabolic process"/>
    <property type="evidence" value="ECO:0007669"/>
    <property type="project" value="InterPro"/>
</dbReference>
<feature type="region of interest" description="Disordered" evidence="1">
    <location>
        <begin position="1886"/>
        <end position="1905"/>
    </location>
</feature>
<dbReference type="InterPro" id="IPR044218">
    <property type="entry name" value="SWEETIE"/>
</dbReference>
<protein>
    <submittedName>
        <fullName evidence="2">Sweetie-like protein</fullName>
    </submittedName>
</protein>
<sequence length="1987" mass="220069">MQWIGGNKSYKLPAIRLRYHHSDSELPDFALQAMNMLRGHSTVDSHALACVLYILRVGITDQMSENTQTSFLVLLGNQLESPDLSPPMIVAALRTLSYILTTLGEVPLSSKDVLDNTIVAALSHPERLVRIEAALTLRAFVEVDPTCVGGLISYAVTTLNALRESISFDKGNSMQVELDSLHGQATVLAALVAISPKLPLGYPARLPQSVLDVAKKLLNEFSRNAIASLVEKEAGWLLLASLINSIPKEELEDQVFDILSLWASLFGGSSDYIMKEGEDLSSEIRVWSAAVDALTAFVKCFISPNMVDLKTGILLQPILVYLGRALSHISLLAKKQLSDIKPAMDLFIIRTLIAYRSLSDPVTYKSDHPQLIQICTTPFRDPSGCEESSCLRLLLDKRDAWLGPWIPGRDWFEDELRAFQGGKDGLMPCVWENELSTFPQPETTSKMLVNQKLLCFGTLFAIQDSGGMLSLLGMLEQCLKTGKKQSWHPASVTNACVGLLSGLKALLALRPQPLGLEILSSAQAIFQGILSEGDISAAQRRASSEGLGLLARLGNDIFTARMTRSLLGDLVGATDSSYTGSIALSLGCIHRSAGGMALSTLVPATVNSISLLAKSHNTSLQIWSLHGLLLTIEAAGLSFVSQVQATLLLSMEILLSEENGWVDLRQGIGRLINAIVAVLGPELSPGSIFFSRCKSVVAEISSGQETSTLHESVRFTQQLALFAPQAVSMHAHVRTLLPTLTSRQPTLRHLAVSTLRHLIEKDPVAIIAEQIEENLFFMLDEETDPEIGNLVRATTTRLLYTSCSSCSSHWISICQNMILATSSRRNTRSEHDPPIGSDGDARSYFGEDDENMVDSAQGQKKQVADVLGIDRKRESHLRYRTRFFAAECLSHVPVAVGNNHAHFDLSLARTLSVKGQPTGDWLVLHIQDLIAIAYQISTIQFENMQPLGVKLLCTVMDKFENTPDPELPGHFLMEQYQAQLVSAVRTSLETTSSPLLLEAGLHLATKILTSSIISGDQAAIKRIFSLISRPLNDFKELYYPSFAEWVAYKIKVRLLAAHASVKAYVYAFLRRRHRKVADEYLALIPQFSQSSSMLGKYWIWILKDYCYKRFCLQYNGNYNTFLEGIQSPLVTSKLQQCLEEAWPVILQATVLDAVPADNRIDVSSAAVDEAETTSNLISGHRMVELESGEFQFLWGFSLLILFQGQSSIITTEIVPHIGPKVKPDDGSVLGESYRLNTRCDEIAFMVFQSLSTKNFFRLGFLTNDICKELLQVFAHAIQMEHSWTNLVIPFLSQIVQVCPDEFYETEGFASLAMEICVTYLYKLCQSPHDHQHHADLVSALFMTLKTLLDRYRPQVQTATLLASLLTSYTCLRDASTEPCISKATSFVQSTELSLKKYVEEKAKCEDDGLYHLRIVFGALQNVIATMIQDFHRNMHLLETKKTGLSEQLKMKLLFCLEHAFSVAKVFHGNQHLQASKGDNQFLYQVYKCCTNCIKMTLSASEMQVQTVGINVLKNLVQRELVENKHEENHSFIMFFIGELVGDMFQIVHKMIKKPVSKEAVAITGECLRLLVLIQTLSKVAECQKGIIKLLLEIIVMVVSESVDDHSKESNEIRTTAVRLVSHLAKIPSSAAHFRDVLLAMPVIRREKLQDIIRASVTVDNTVMKPTASPLIIKIPVPTEQSKKNDSQVYTPVSSKTHSDKGSMDEEDDWDAFQSFPANADAPIANSEAEEMPVEVNPVENVSILEHDFDNNGRFQKYSSPQILEDVTDAQLLEGSGYKIILSQRIQNDSVENDHSDSDGVSIPSVIDGDKFEEIVRNEDIGCQVSPEFQNLVDGKELNCENFVDDAPKGPMKNEGGESTLASSDSMEVAHETGIYESSENSVGQNLLKDIDSSNGTADFSEPKPLEHVHLGTNYESGRDASELQHTDVDVGSHHGHKDASEAHCTEDGDEVPHNDHDLSTMEQMGEKAITEEENDDLQQDNTINPEA</sequence>
<dbReference type="PANTHER" id="PTHR46975:SF2">
    <property type="entry name" value="PROTEIN SWEETIE"/>
    <property type="match status" value="1"/>
</dbReference>
<feature type="region of interest" description="Disordered" evidence="1">
    <location>
        <begin position="1843"/>
        <end position="1868"/>
    </location>
</feature>
<keyword evidence="3" id="KW-1185">Reference proteome</keyword>
<name>A0A7J6VH37_THATH</name>
<dbReference type="OrthoDB" id="192608at2759"/>
<feature type="region of interest" description="Disordered" evidence="1">
    <location>
        <begin position="1929"/>
        <end position="1987"/>
    </location>
</feature>
<dbReference type="EMBL" id="JABWDY010032148">
    <property type="protein sequence ID" value="KAF5184416.1"/>
    <property type="molecule type" value="Genomic_DNA"/>
</dbReference>
<dbReference type="PANTHER" id="PTHR46975">
    <property type="entry name" value="PROTEIN SWEETIE"/>
    <property type="match status" value="1"/>
</dbReference>
<comment type="caution">
    <text evidence="2">The sequence shown here is derived from an EMBL/GenBank/DDBJ whole genome shotgun (WGS) entry which is preliminary data.</text>
</comment>
<reference evidence="2 3" key="1">
    <citation type="submission" date="2020-06" db="EMBL/GenBank/DDBJ databases">
        <title>Transcriptomic and genomic resources for Thalictrum thalictroides and T. hernandezii: Facilitating candidate gene discovery in an emerging model plant lineage.</title>
        <authorList>
            <person name="Arias T."/>
            <person name="Riano-Pachon D.M."/>
            <person name="Di Stilio V.S."/>
        </authorList>
    </citation>
    <scope>NUCLEOTIDE SEQUENCE [LARGE SCALE GENOMIC DNA]</scope>
    <source>
        <strain evidence="3">cv. WT478/WT964</strain>
        <tissue evidence="2">Leaves</tissue>
    </source>
</reference>
<feature type="compositionally biased region" description="Basic and acidic residues" evidence="1">
    <location>
        <begin position="1929"/>
        <end position="1970"/>
    </location>
</feature>
<dbReference type="SUPFAM" id="SSF48371">
    <property type="entry name" value="ARM repeat"/>
    <property type="match status" value="2"/>
</dbReference>
<organism evidence="2 3">
    <name type="scientific">Thalictrum thalictroides</name>
    <name type="common">Rue-anemone</name>
    <name type="synonym">Anemone thalictroides</name>
    <dbReference type="NCBI Taxonomy" id="46969"/>
    <lineage>
        <taxon>Eukaryota</taxon>
        <taxon>Viridiplantae</taxon>
        <taxon>Streptophyta</taxon>
        <taxon>Embryophyta</taxon>
        <taxon>Tracheophyta</taxon>
        <taxon>Spermatophyta</taxon>
        <taxon>Magnoliopsida</taxon>
        <taxon>Ranunculales</taxon>
        <taxon>Ranunculaceae</taxon>
        <taxon>Thalictroideae</taxon>
        <taxon>Thalictrum</taxon>
    </lineage>
</organism>
<accession>A0A7J6VH37</accession>
<feature type="compositionally biased region" description="Polar residues" evidence="1">
    <location>
        <begin position="1686"/>
        <end position="1695"/>
    </location>
</feature>
<feature type="region of interest" description="Disordered" evidence="1">
    <location>
        <begin position="1682"/>
        <end position="1707"/>
    </location>
</feature>